<evidence type="ECO:0000313" key="1">
    <source>
        <dbReference type="EMBL" id="OGZ02611.1"/>
    </source>
</evidence>
<evidence type="ECO:0008006" key="3">
    <source>
        <dbReference type="Google" id="ProtNLM"/>
    </source>
</evidence>
<accession>A0A1G2CPQ2</accession>
<proteinExistence type="predicted"/>
<dbReference type="AlphaFoldDB" id="A0A1G2CPQ2"/>
<sequence length="118" mass="13783">MDFQPTHLPIEDEYPKLVRDGIPEIIKEKQGAYPPQRTLNDDNEFLDYLLKKMVEESVELQNSVTIGNLEEELADVFEVIDAILKLKRKTKDDIAVIQKEKRKKRGGFEKRILMLGRK</sequence>
<dbReference type="Proteomes" id="UP000178348">
    <property type="component" value="Unassembled WGS sequence"/>
</dbReference>
<evidence type="ECO:0000313" key="2">
    <source>
        <dbReference type="Proteomes" id="UP000178348"/>
    </source>
</evidence>
<dbReference type="SUPFAM" id="SSF101386">
    <property type="entry name" value="all-alpha NTP pyrophosphatases"/>
    <property type="match status" value="1"/>
</dbReference>
<dbReference type="InterPro" id="IPR038735">
    <property type="entry name" value="MSMEG_1276-like_NTP-PPase_dom"/>
</dbReference>
<comment type="caution">
    <text evidence="1">The sequence shown here is derived from an EMBL/GenBank/DDBJ whole genome shotgun (WGS) entry which is preliminary data.</text>
</comment>
<protein>
    <recommendedName>
        <fullName evidence="3">Phosphoribosyl-ATP pyrophosphohydrolase</fullName>
    </recommendedName>
</protein>
<name>A0A1G2CPQ2_9BACT</name>
<dbReference type="CDD" id="cd11532">
    <property type="entry name" value="NTP-PPase_COG4997"/>
    <property type="match status" value="1"/>
</dbReference>
<organism evidence="1 2">
    <name type="scientific">Candidatus Liptonbacteria bacterium RIFCSPLOWO2_01_FULL_53_13</name>
    <dbReference type="NCBI Taxonomy" id="1798651"/>
    <lineage>
        <taxon>Bacteria</taxon>
        <taxon>Candidatus Liptoniibacteriota</taxon>
    </lineage>
</organism>
<dbReference type="EMBL" id="MHLB01000007">
    <property type="protein sequence ID" value="OGZ02611.1"/>
    <property type="molecule type" value="Genomic_DNA"/>
</dbReference>
<gene>
    <name evidence="1" type="ORF">A2946_01615</name>
</gene>
<reference evidence="1 2" key="1">
    <citation type="journal article" date="2016" name="Nat. Commun.">
        <title>Thousands of microbial genomes shed light on interconnected biogeochemical processes in an aquifer system.</title>
        <authorList>
            <person name="Anantharaman K."/>
            <person name="Brown C.T."/>
            <person name="Hug L.A."/>
            <person name="Sharon I."/>
            <person name="Castelle C.J."/>
            <person name="Probst A.J."/>
            <person name="Thomas B.C."/>
            <person name="Singh A."/>
            <person name="Wilkins M.J."/>
            <person name="Karaoz U."/>
            <person name="Brodie E.L."/>
            <person name="Williams K.H."/>
            <person name="Hubbard S.S."/>
            <person name="Banfield J.F."/>
        </authorList>
    </citation>
    <scope>NUCLEOTIDE SEQUENCE [LARGE SCALE GENOMIC DNA]</scope>
</reference>